<dbReference type="PATRIC" id="fig|1449336.4.peg.2247"/>
<sequence>MIENVYQHFRKEERSFIDAVTGWIQECEDQYTPYLTKFLDPRQVYIIETLIGKRSELKLYLFGGYESAERKRAFICPEYFIPKQDDFKVALCEIHYPVKFAHLTHSKILGTLISTGVKREFFGDIICDGERWQFFIDESMESYVRNQIEKIGNVSIRVEERTYVDIITPIDDWSYISGTVSSMRIDTIISSIFNISRQRAKQLIEAGKVKLNWAEILRPDFEIGLLDILSVRGFGRIQIKEIEGKTKKDKWRIRFGVLFK</sequence>
<dbReference type="SMART" id="SM00363">
    <property type="entry name" value="S4"/>
    <property type="match status" value="1"/>
</dbReference>
<accession>A0A0R2HP42</accession>
<dbReference type="InterPro" id="IPR012677">
    <property type="entry name" value="Nucleotide-bd_a/b_plait_sf"/>
</dbReference>
<protein>
    <submittedName>
        <fullName evidence="3">S4 domain protein</fullName>
    </submittedName>
</protein>
<organism evidence="3 4">
    <name type="scientific">Carnobacterium divergens DSM 20623</name>
    <dbReference type="NCBI Taxonomy" id="1449336"/>
    <lineage>
        <taxon>Bacteria</taxon>
        <taxon>Bacillati</taxon>
        <taxon>Bacillota</taxon>
        <taxon>Bacilli</taxon>
        <taxon>Lactobacillales</taxon>
        <taxon>Carnobacteriaceae</taxon>
        <taxon>Carnobacterium</taxon>
    </lineage>
</organism>
<dbReference type="PANTHER" id="PTHR13633:SF3">
    <property type="entry name" value="MITOCHONDRIAL TRANSCRIPTION RESCUE FACTOR 1"/>
    <property type="match status" value="1"/>
</dbReference>
<keyword evidence="1" id="KW-0694">RNA-binding</keyword>
<reference evidence="3 4" key="1">
    <citation type="journal article" date="2015" name="Genome Announc.">
        <title>Expanding the biotechnology potential of lactobacilli through comparative genomics of 213 strains and associated genera.</title>
        <authorList>
            <person name="Sun Z."/>
            <person name="Harris H.M."/>
            <person name="McCann A."/>
            <person name="Guo C."/>
            <person name="Argimon S."/>
            <person name="Zhang W."/>
            <person name="Yang X."/>
            <person name="Jeffery I.B."/>
            <person name="Cooney J.C."/>
            <person name="Kagawa T.F."/>
            <person name="Liu W."/>
            <person name="Song Y."/>
            <person name="Salvetti E."/>
            <person name="Wrobel A."/>
            <person name="Rasinkangas P."/>
            <person name="Parkhill J."/>
            <person name="Rea M.C."/>
            <person name="O'Sullivan O."/>
            <person name="Ritari J."/>
            <person name="Douillard F.P."/>
            <person name="Paul Ross R."/>
            <person name="Yang R."/>
            <person name="Briner A.E."/>
            <person name="Felis G.E."/>
            <person name="de Vos W.M."/>
            <person name="Barrangou R."/>
            <person name="Klaenhammer T.R."/>
            <person name="Caufield P.W."/>
            <person name="Cui Y."/>
            <person name="Zhang H."/>
            <person name="O'Toole P.W."/>
        </authorList>
    </citation>
    <scope>NUCLEOTIDE SEQUENCE [LARGE SCALE GENOMIC DNA]</scope>
    <source>
        <strain evidence="3 4">DSM 20623</strain>
    </source>
</reference>
<dbReference type="InterPro" id="IPR002942">
    <property type="entry name" value="S4_RNA-bd"/>
</dbReference>
<dbReference type="GeneID" id="89589200"/>
<dbReference type="Gene3D" id="3.10.290.10">
    <property type="entry name" value="RNA-binding S4 domain"/>
    <property type="match status" value="1"/>
</dbReference>
<dbReference type="InterPro" id="IPR048443">
    <property type="entry name" value="RqcP2_N"/>
</dbReference>
<dbReference type="PANTHER" id="PTHR13633">
    <property type="entry name" value="MITOCHONDRIAL TRANSCRIPTION RESCUE FACTOR 1"/>
    <property type="match status" value="1"/>
</dbReference>
<dbReference type="GO" id="GO:0003723">
    <property type="term" value="F:RNA binding"/>
    <property type="evidence" value="ECO:0007669"/>
    <property type="project" value="UniProtKB-KW"/>
</dbReference>
<dbReference type="AlphaFoldDB" id="A0A0R2HP42"/>
<dbReference type="Pfam" id="PF01479">
    <property type="entry name" value="S4"/>
    <property type="match status" value="1"/>
</dbReference>
<dbReference type="Pfam" id="PF21278">
    <property type="entry name" value="YlmH_1st"/>
    <property type="match status" value="1"/>
</dbReference>
<dbReference type="CDD" id="cd00165">
    <property type="entry name" value="S4"/>
    <property type="match status" value="1"/>
</dbReference>
<evidence type="ECO:0000256" key="1">
    <source>
        <dbReference type="PROSITE-ProRule" id="PRU00182"/>
    </source>
</evidence>
<dbReference type="RefSeq" id="WP_034569062.1">
    <property type="nucleotide sequence ID" value="NZ_JQBS01000035.1"/>
</dbReference>
<name>A0A0R2HP42_CARDV</name>
<keyword evidence="4" id="KW-1185">Reference proteome</keyword>
<dbReference type="InterPro" id="IPR040591">
    <property type="entry name" value="RqcP2_RBD"/>
</dbReference>
<dbReference type="SUPFAM" id="SSF55174">
    <property type="entry name" value="Alpha-L RNA-binding motif"/>
    <property type="match status" value="1"/>
</dbReference>
<dbReference type="EMBL" id="JQBS01000035">
    <property type="protein sequence ID" value="KRN54625.1"/>
    <property type="molecule type" value="Genomic_DNA"/>
</dbReference>
<dbReference type="Gene3D" id="3.30.70.330">
    <property type="match status" value="1"/>
</dbReference>
<dbReference type="eggNOG" id="COG2302">
    <property type="taxonomic scope" value="Bacteria"/>
</dbReference>
<gene>
    <name evidence="3" type="ORF">IV74_GL002209</name>
</gene>
<dbReference type="Gene3D" id="3.30.1370.160">
    <property type="match status" value="1"/>
</dbReference>
<comment type="caution">
    <text evidence="3">The sequence shown here is derived from an EMBL/GenBank/DDBJ whole genome shotgun (WGS) entry which is preliminary data.</text>
</comment>
<dbReference type="PROSITE" id="PS50889">
    <property type="entry name" value="S4"/>
    <property type="match status" value="1"/>
</dbReference>
<evidence type="ECO:0000313" key="4">
    <source>
        <dbReference type="Proteomes" id="UP000051658"/>
    </source>
</evidence>
<feature type="domain" description="RNA-binding S4" evidence="2">
    <location>
        <begin position="183"/>
        <end position="247"/>
    </location>
</feature>
<dbReference type="Proteomes" id="UP000051658">
    <property type="component" value="Unassembled WGS sequence"/>
</dbReference>
<dbReference type="Pfam" id="PF17774">
    <property type="entry name" value="YlmH_RBD"/>
    <property type="match status" value="1"/>
</dbReference>
<evidence type="ECO:0000313" key="3">
    <source>
        <dbReference type="EMBL" id="KRN54625.1"/>
    </source>
</evidence>
<evidence type="ECO:0000259" key="2">
    <source>
        <dbReference type="SMART" id="SM00363"/>
    </source>
</evidence>
<dbReference type="InterPro" id="IPR036986">
    <property type="entry name" value="S4_RNA-bd_sf"/>
</dbReference>
<proteinExistence type="predicted"/>